<proteinExistence type="predicted"/>
<dbReference type="Gene3D" id="2.60.120.10">
    <property type="entry name" value="Jelly Rolls"/>
    <property type="match status" value="1"/>
</dbReference>
<dbReference type="AlphaFoldDB" id="A0A7S8C588"/>
<dbReference type="Proteomes" id="UP000593594">
    <property type="component" value="Chromosome"/>
</dbReference>
<dbReference type="InterPro" id="IPR025979">
    <property type="entry name" value="ChrR-like_cupin_dom"/>
</dbReference>
<dbReference type="InterPro" id="IPR014710">
    <property type="entry name" value="RmlC-like_jellyroll"/>
</dbReference>
<organism evidence="3 4">
    <name type="scientific">Kaustia mangrovi</name>
    <dbReference type="NCBI Taxonomy" id="2593653"/>
    <lineage>
        <taxon>Bacteria</taxon>
        <taxon>Pseudomonadati</taxon>
        <taxon>Pseudomonadota</taxon>
        <taxon>Alphaproteobacteria</taxon>
        <taxon>Hyphomicrobiales</taxon>
        <taxon>Parvibaculaceae</taxon>
        <taxon>Kaustia</taxon>
    </lineage>
</organism>
<dbReference type="Pfam" id="PF13490">
    <property type="entry name" value="zf-HC2"/>
    <property type="match status" value="1"/>
</dbReference>
<dbReference type="EMBL" id="CP058214">
    <property type="protein sequence ID" value="QPC43566.1"/>
    <property type="molecule type" value="Genomic_DNA"/>
</dbReference>
<feature type="domain" description="Putative zinc-finger" evidence="2">
    <location>
        <begin position="14"/>
        <end position="39"/>
    </location>
</feature>
<feature type="domain" description="ChrR-like cupin" evidence="1">
    <location>
        <begin position="105"/>
        <end position="198"/>
    </location>
</feature>
<evidence type="ECO:0000313" key="3">
    <source>
        <dbReference type="EMBL" id="QPC43566.1"/>
    </source>
</evidence>
<dbReference type="SUPFAM" id="SSF51182">
    <property type="entry name" value="RmlC-like cupins"/>
    <property type="match status" value="1"/>
</dbReference>
<dbReference type="InterPro" id="IPR041916">
    <property type="entry name" value="Anti_sigma_zinc_sf"/>
</dbReference>
<dbReference type="InterPro" id="IPR027383">
    <property type="entry name" value="Znf_put"/>
</dbReference>
<reference evidence="3 4" key="1">
    <citation type="submission" date="2020-06" db="EMBL/GenBank/DDBJ databases">
        <title>Genome sequence of 2 isolates from Red Sea Mangroves.</title>
        <authorList>
            <person name="Sefrji F."/>
            <person name="Michoud G."/>
            <person name="Merlino G."/>
            <person name="Daffonchio D."/>
        </authorList>
    </citation>
    <scope>NUCLEOTIDE SEQUENCE [LARGE SCALE GENOMIC DNA]</scope>
    <source>
        <strain evidence="3 4">R1DC25</strain>
    </source>
</reference>
<dbReference type="NCBIfam" id="TIGR02451">
    <property type="entry name" value="anti_sig_ChrR"/>
    <property type="match status" value="1"/>
</dbReference>
<dbReference type="InterPro" id="IPR011051">
    <property type="entry name" value="RmlC_Cupin_sf"/>
</dbReference>
<keyword evidence="4" id="KW-1185">Reference proteome</keyword>
<dbReference type="InterPro" id="IPR012807">
    <property type="entry name" value="Anti-sigma_ChrR"/>
</dbReference>
<dbReference type="CDD" id="cd20301">
    <property type="entry name" value="cupin_ChrR"/>
    <property type="match status" value="1"/>
</dbReference>
<name>A0A7S8C588_9HYPH</name>
<evidence type="ECO:0000313" key="4">
    <source>
        <dbReference type="Proteomes" id="UP000593594"/>
    </source>
</evidence>
<evidence type="ECO:0000259" key="1">
    <source>
        <dbReference type="Pfam" id="PF12973"/>
    </source>
</evidence>
<dbReference type="Pfam" id="PF12973">
    <property type="entry name" value="Cupin_7"/>
    <property type="match status" value="1"/>
</dbReference>
<accession>A0A7S8C588</accession>
<protein>
    <submittedName>
        <fullName evidence="3">Cupin domain-containing protein</fullName>
    </submittedName>
</protein>
<sequence>MRIGHHPEEATVVAYAAGTLDEPLAVAVASHLAWCGACRRVVRVGEAIGGALLDSMEETPLRDDALARAMGRLDAGVGVRTEPSGVDSDGLGLPYPLASRLGAPLDHLRWHRRGRGVAVHALPLSANASGRLLLVRGVAGTRMPAHGHEGAEITVVLRGAYRDAFGRFAMGDVAELGEDAEHAPVVEPGEDCICLVATEGRLRFGNPLLRLLRPLLGV</sequence>
<gene>
    <name evidence="3" type="ORF">HW532_13210</name>
</gene>
<dbReference type="RefSeq" id="WP_213160931.1">
    <property type="nucleotide sequence ID" value="NZ_CP058214.1"/>
</dbReference>
<evidence type="ECO:0000259" key="2">
    <source>
        <dbReference type="Pfam" id="PF13490"/>
    </source>
</evidence>
<dbReference type="Gene3D" id="1.10.10.1320">
    <property type="entry name" value="Anti-sigma factor, zinc-finger domain"/>
    <property type="match status" value="1"/>
</dbReference>
<dbReference type="KEGG" id="kmn:HW532_13210"/>